<dbReference type="EMBL" id="VAUV01000027">
    <property type="protein sequence ID" value="TLD68332.1"/>
    <property type="molecule type" value="Genomic_DNA"/>
</dbReference>
<dbReference type="InterPro" id="IPR036412">
    <property type="entry name" value="HAD-like_sf"/>
</dbReference>
<dbReference type="SUPFAM" id="SSF56784">
    <property type="entry name" value="HAD-like"/>
    <property type="match status" value="1"/>
</dbReference>
<protein>
    <submittedName>
        <fullName evidence="1">Haloacid dehalogenase-like hydrolase</fullName>
    </submittedName>
</protein>
<keyword evidence="2" id="KW-1185">Reference proteome</keyword>
<dbReference type="OrthoDB" id="9785423at2"/>
<evidence type="ECO:0000313" key="2">
    <source>
        <dbReference type="Proteomes" id="UP000306196"/>
    </source>
</evidence>
<accession>A0A5R8K7M6</accession>
<dbReference type="Pfam" id="PF12710">
    <property type="entry name" value="HAD"/>
    <property type="match status" value="1"/>
</dbReference>
<dbReference type="Gene3D" id="3.40.50.1000">
    <property type="entry name" value="HAD superfamily/HAD-like"/>
    <property type="match status" value="1"/>
</dbReference>
<gene>
    <name evidence="1" type="ORF">FEM03_23300</name>
</gene>
<dbReference type="InterPro" id="IPR023214">
    <property type="entry name" value="HAD_sf"/>
</dbReference>
<name>A0A5R8K7M6_9BACT</name>
<sequence length="292" mass="33329">MSSAQTIIGLVYDYDQTLSPSYMTDEVVFPHFGINGAQFWKRTKELVDEQGYDNELAYLKALLDYLSPDRPSNAELRTLGAKLQFYPGLPGMFDEMEKVLRPEHRALGIRLEHYIISAGLKELLEGSALRPHVKAVFGSEFAEDREGRISFPRRVISHTTKTQFLFRINKGMLLPHEDVNDHMPSELRPIPFKHMIYIGDGPTDVPCFTLMRRYGGNAVAVYNPEDQTRGSFRKCWQLSGQADRVRHIAPSDYRPGSHLRLLVEEMVEEIADGILRRQRDEVENATISAPGY</sequence>
<dbReference type="Proteomes" id="UP000306196">
    <property type="component" value="Unassembled WGS sequence"/>
</dbReference>
<comment type="caution">
    <text evidence="1">The sequence shown here is derived from an EMBL/GenBank/DDBJ whole genome shotgun (WGS) entry which is preliminary data.</text>
</comment>
<evidence type="ECO:0000313" key="1">
    <source>
        <dbReference type="EMBL" id="TLD68332.1"/>
    </source>
</evidence>
<organism evidence="1 2">
    <name type="scientific">Phragmitibacter flavus</name>
    <dbReference type="NCBI Taxonomy" id="2576071"/>
    <lineage>
        <taxon>Bacteria</taxon>
        <taxon>Pseudomonadati</taxon>
        <taxon>Verrucomicrobiota</taxon>
        <taxon>Verrucomicrobiia</taxon>
        <taxon>Verrucomicrobiales</taxon>
        <taxon>Verrucomicrobiaceae</taxon>
        <taxon>Phragmitibacter</taxon>
    </lineage>
</organism>
<dbReference type="AlphaFoldDB" id="A0A5R8K7M6"/>
<reference evidence="1 2" key="1">
    <citation type="submission" date="2019-05" db="EMBL/GenBank/DDBJ databases">
        <title>Verrucobacter flavum gen. nov., sp. nov. a new member of the family Verrucomicrobiaceae.</title>
        <authorList>
            <person name="Szuroczki S."/>
            <person name="Abbaszade G."/>
            <person name="Szabo A."/>
            <person name="Felfoldi T."/>
            <person name="Schumann P."/>
            <person name="Boka K."/>
            <person name="Keki Z."/>
            <person name="Toumi M."/>
            <person name="Toth E."/>
        </authorList>
    </citation>
    <scope>NUCLEOTIDE SEQUENCE [LARGE SCALE GENOMIC DNA]</scope>
    <source>
        <strain evidence="1 2">MG-N-17</strain>
    </source>
</reference>
<dbReference type="GO" id="GO:0016787">
    <property type="term" value="F:hydrolase activity"/>
    <property type="evidence" value="ECO:0007669"/>
    <property type="project" value="UniProtKB-KW"/>
</dbReference>
<dbReference type="RefSeq" id="WP_138088724.1">
    <property type="nucleotide sequence ID" value="NZ_VAUV01000027.1"/>
</dbReference>
<proteinExistence type="predicted"/>
<keyword evidence="1" id="KW-0378">Hydrolase</keyword>